<reference evidence="1" key="1">
    <citation type="submission" date="2018-06" db="EMBL/GenBank/DDBJ databases">
        <authorList>
            <person name="Zhirakovskaya E."/>
        </authorList>
    </citation>
    <scope>NUCLEOTIDE SEQUENCE</scope>
</reference>
<dbReference type="InterPro" id="IPR038483">
    <property type="entry name" value="YcfL-like_sf"/>
</dbReference>
<evidence type="ECO:0008006" key="2">
    <source>
        <dbReference type="Google" id="ProtNLM"/>
    </source>
</evidence>
<gene>
    <name evidence="1" type="ORF">MNBD_NITROSPINAE05-172</name>
</gene>
<accession>A0A3B1DJ65</accession>
<sequence>MIGILKTGFTVIFAGLFMVGCATTDPCVNILQEKPMAPGIKMNSVNIIDTSLYYEMVGGTYCNGVRVAPTTEEVNSGVVTRYKISVQQTQSDRTNTGTMQVWTILRNHTNFPLQIEGRTQFFDQLKTPIEEMTAWKRIQLPPKSIGTYKVQSTRKDEGMQFYIEIREGR</sequence>
<dbReference type="PROSITE" id="PS51257">
    <property type="entry name" value="PROKAR_LIPOPROTEIN"/>
    <property type="match status" value="1"/>
</dbReference>
<organism evidence="1">
    <name type="scientific">hydrothermal vent metagenome</name>
    <dbReference type="NCBI Taxonomy" id="652676"/>
    <lineage>
        <taxon>unclassified sequences</taxon>
        <taxon>metagenomes</taxon>
        <taxon>ecological metagenomes</taxon>
    </lineage>
</organism>
<evidence type="ECO:0000313" key="1">
    <source>
        <dbReference type="EMBL" id="VAX31725.1"/>
    </source>
</evidence>
<dbReference type="Gene3D" id="2.60.40.3230">
    <property type="match status" value="1"/>
</dbReference>
<name>A0A3B1DJ65_9ZZZZ</name>
<protein>
    <recommendedName>
        <fullName evidence="2">Lipoprotein</fullName>
    </recommendedName>
</protein>
<dbReference type="AlphaFoldDB" id="A0A3B1DJ65"/>
<proteinExistence type="predicted"/>
<dbReference type="EMBL" id="UOGG01000170">
    <property type="protein sequence ID" value="VAX31725.1"/>
    <property type="molecule type" value="Genomic_DNA"/>
</dbReference>